<comment type="subunit">
    <text evidence="2">In C.crescentus, the flagellar filament is composed of multiple flagellins of 29 kDa; 27 kDa and 25 kDa.</text>
</comment>
<keyword evidence="3 4" id="KW-0975">Bacterial flagellum</keyword>
<dbReference type="GO" id="GO:0009288">
    <property type="term" value="C:bacterial-type flagellum"/>
    <property type="evidence" value="ECO:0007669"/>
    <property type="project" value="UniProtKB-SubCell"/>
</dbReference>
<evidence type="ECO:0000256" key="4">
    <source>
        <dbReference type="RuleBase" id="RU362073"/>
    </source>
</evidence>
<dbReference type="InterPro" id="IPR046358">
    <property type="entry name" value="Flagellin_C"/>
</dbReference>
<keyword evidence="4" id="KW-0964">Secreted</keyword>
<reference evidence="7 8" key="1">
    <citation type="journal article" date="2014" name="Nature">
        <title>Sequential evolution of bacterial morphology by co-option of a developmental regulator.</title>
        <authorList>
            <person name="Jiang C."/>
            <person name="Brown P.J."/>
            <person name="Ducret A."/>
            <person name="Brun Y.V."/>
        </authorList>
    </citation>
    <scope>NUCLEOTIDE SEQUENCE [LARGE SCALE GENOMIC DNA]</scope>
    <source>
        <strain evidence="7 8">DSM 16100</strain>
    </source>
</reference>
<comment type="similarity">
    <text evidence="1 4">Belongs to the bacterial flagellin family.</text>
</comment>
<accession>V4RM81</accession>
<dbReference type="SUPFAM" id="SSF64518">
    <property type="entry name" value="Phase 1 flagellin"/>
    <property type="match status" value="1"/>
</dbReference>
<comment type="caution">
    <text evidence="7">The sequence shown here is derived from an EMBL/GenBank/DDBJ whole genome shotgun (WGS) entry which is preliminary data.</text>
</comment>
<comment type="function">
    <text evidence="4">Flagellin is the subunit protein which polymerizes to form the filaments of bacterial flagella.</text>
</comment>
<dbReference type="PRINTS" id="PR00207">
    <property type="entry name" value="FLAGELLIN"/>
</dbReference>
<dbReference type="Pfam" id="PF00669">
    <property type="entry name" value="Flagellin_N"/>
    <property type="match status" value="1"/>
</dbReference>
<evidence type="ECO:0000256" key="1">
    <source>
        <dbReference type="ARBA" id="ARBA00005709"/>
    </source>
</evidence>
<feature type="domain" description="Flagellin C-terminal" evidence="6">
    <location>
        <begin position="295"/>
        <end position="379"/>
    </location>
</feature>
<dbReference type="Pfam" id="PF00700">
    <property type="entry name" value="Flagellin_C"/>
    <property type="match status" value="1"/>
</dbReference>
<dbReference type="GO" id="GO:0005576">
    <property type="term" value="C:extracellular region"/>
    <property type="evidence" value="ECO:0007669"/>
    <property type="project" value="UniProtKB-SubCell"/>
</dbReference>
<evidence type="ECO:0000256" key="3">
    <source>
        <dbReference type="ARBA" id="ARBA00023143"/>
    </source>
</evidence>
<evidence type="ECO:0000259" key="5">
    <source>
        <dbReference type="Pfam" id="PF00669"/>
    </source>
</evidence>
<dbReference type="InterPro" id="IPR001029">
    <property type="entry name" value="Flagellin_N"/>
</dbReference>
<evidence type="ECO:0000259" key="6">
    <source>
        <dbReference type="Pfam" id="PF00700"/>
    </source>
</evidence>
<dbReference type="PATRIC" id="fig|1121022.4.peg.1690"/>
<dbReference type="Proteomes" id="UP000017837">
    <property type="component" value="Unassembled WGS sequence"/>
</dbReference>
<name>V4RM81_9CAUL</name>
<dbReference type="AlphaFoldDB" id="V4RM81"/>
<keyword evidence="8" id="KW-1185">Reference proteome</keyword>
<proteinExistence type="inferred from homology"/>
<dbReference type="STRING" id="1121022.GCA_000376105_01317"/>
<evidence type="ECO:0000256" key="2">
    <source>
        <dbReference type="ARBA" id="ARBA00011829"/>
    </source>
</evidence>
<comment type="subcellular location">
    <subcellularLocation>
        <location evidence="4">Secreted</location>
    </subcellularLocation>
    <subcellularLocation>
        <location evidence="4">Bacterial flagellum</location>
    </subcellularLocation>
</comment>
<organism evidence="7 8">
    <name type="scientific">Asticcacaulis benevestitus DSM 16100 = ATCC BAA-896</name>
    <dbReference type="NCBI Taxonomy" id="1121022"/>
    <lineage>
        <taxon>Bacteria</taxon>
        <taxon>Pseudomonadati</taxon>
        <taxon>Pseudomonadota</taxon>
        <taxon>Alphaproteobacteria</taxon>
        <taxon>Caulobacterales</taxon>
        <taxon>Caulobacteraceae</taxon>
        <taxon>Asticcacaulis</taxon>
    </lineage>
</organism>
<dbReference type="EMBL" id="AWGB01000013">
    <property type="protein sequence ID" value="ESQ92388.1"/>
    <property type="molecule type" value="Genomic_DNA"/>
</dbReference>
<evidence type="ECO:0000313" key="8">
    <source>
        <dbReference type="Proteomes" id="UP000017837"/>
    </source>
</evidence>
<dbReference type="InterPro" id="IPR001492">
    <property type="entry name" value="Flagellin"/>
</dbReference>
<dbReference type="GO" id="GO:0005198">
    <property type="term" value="F:structural molecule activity"/>
    <property type="evidence" value="ECO:0007669"/>
    <property type="project" value="UniProtKB-UniRule"/>
</dbReference>
<evidence type="ECO:0000313" key="7">
    <source>
        <dbReference type="EMBL" id="ESQ92388.1"/>
    </source>
</evidence>
<sequence length="380" mass="40202">MLSLLSNEGSMSARQGLASLNQKMDTTRAQIASGLKVQSARDNGAAYAIATRVKSDQMSQGVVQNNLSRAQSIVDVARGSAETITDLLGQMHERAPMLNDTSLSPEALQSVRDDLNALNSQLDSTAKTSDFNGINLLQTSGKATKNWGRPYGGIVGGGSSYVNYDAGNGAGRMDFYLNLHNVNSANVNIDWGDGSQYTFNYSSGPAFTDNKVIQHDYEAGWDNHTMTYSISASGPGGAGGTSGFHIPGVNFIPADTTEITAYASGETVSMTHKPMGSADLGLNDLNSLDAATVLSTVEAALSTTLDSAAYFGTLQNRLERMSASSVKRADVLETAHGDLVDADLAKQSALWQADQTQQSLIQQSLAIANSAPRVLLQLFN</sequence>
<dbReference type="OrthoDB" id="7328309at2"/>
<dbReference type="Gene3D" id="1.20.1330.10">
    <property type="entry name" value="f41 fragment of flagellin, N-terminal domain"/>
    <property type="match status" value="1"/>
</dbReference>
<feature type="domain" description="Flagellin N-terminal" evidence="5">
    <location>
        <begin position="7"/>
        <end position="140"/>
    </location>
</feature>
<dbReference type="PANTHER" id="PTHR42792:SF2">
    <property type="entry name" value="FLAGELLIN"/>
    <property type="match status" value="1"/>
</dbReference>
<gene>
    <name evidence="7" type="ORF">ABENE_08405</name>
</gene>
<dbReference type="RefSeq" id="WP_018080981.1">
    <property type="nucleotide sequence ID" value="NZ_AQWM01000003.1"/>
</dbReference>
<dbReference type="PANTHER" id="PTHR42792">
    <property type="entry name" value="FLAGELLIN"/>
    <property type="match status" value="1"/>
</dbReference>
<dbReference type="eggNOG" id="COG1344">
    <property type="taxonomic scope" value="Bacteria"/>
</dbReference>
<protein>
    <recommendedName>
        <fullName evidence="4">Flagellin</fullName>
    </recommendedName>
</protein>